<evidence type="ECO:0000313" key="3">
    <source>
        <dbReference type="Proteomes" id="UP000254326"/>
    </source>
</evidence>
<feature type="domain" description="Nucleotidyl transferase" evidence="1">
    <location>
        <begin position="2"/>
        <end position="215"/>
    </location>
</feature>
<reference evidence="2 3" key="1">
    <citation type="submission" date="2018-06" db="EMBL/GenBank/DDBJ databases">
        <title>Marinomonas sp. YLB-05 draft genome sequence.</title>
        <authorList>
            <person name="Yu L."/>
            <person name="Tang X."/>
        </authorList>
    </citation>
    <scope>NUCLEOTIDE SEQUENCE [LARGE SCALE GENOMIC DNA]</scope>
    <source>
        <strain evidence="2 3">YLB-05</strain>
    </source>
</reference>
<comment type="caution">
    <text evidence="2">The sequence shown here is derived from an EMBL/GenBank/DDBJ whole genome shotgun (WGS) entry which is preliminary data.</text>
</comment>
<dbReference type="Gene3D" id="3.90.550.10">
    <property type="entry name" value="Spore Coat Polysaccharide Biosynthesis Protein SpsA, Chain A"/>
    <property type="match status" value="1"/>
</dbReference>
<dbReference type="GO" id="GO:0009243">
    <property type="term" value="P:O antigen biosynthetic process"/>
    <property type="evidence" value="ECO:0007669"/>
    <property type="project" value="InterPro"/>
</dbReference>
<dbReference type="PANTHER" id="PTHR47183:SF1">
    <property type="entry name" value="GLUCOSE-1-PHOSPHATE CYTIDYLYLTRANSFERASE"/>
    <property type="match status" value="1"/>
</dbReference>
<dbReference type="OrthoDB" id="9788272at2"/>
<dbReference type="InterPro" id="IPR046981">
    <property type="entry name" value="G1P_cyt_trans"/>
</dbReference>
<keyword evidence="2" id="KW-0808">Transferase</keyword>
<dbReference type="EMBL" id="QKRA01000004">
    <property type="protein sequence ID" value="RDL44042.1"/>
    <property type="molecule type" value="Genomic_DNA"/>
</dbReference>
<accession>A0A370U8E8</accession>
<dbReference type="InterPro" id="IPR013446">
    <property type="entry name" value="G1P_cyt_trans-like"/>
</dbReference>
<protein>
    <submittedName>
        <fullName evidence="2">Glucose-1-phosphate cytidylyltransferase</fullName>
    </submittedName>
</protein>
<dbReference type="Proteomes" id="UP000254326">
    <property type="component" value="Unassembled WGS sequence"/>
</dbReference>
<name>A0A370U8E8_9GAMM</name>
<gene>
    <name evidence="2" type="primary">rfbF</name>
    <name evidence="2" type="ORF">DN730_10420</name>
</gene>
<sequence length="254" mass="28935">MKTIILAGGFGTRLAEYTDIVPKPMVEIGGKPIIWHIMNHYARYGHNDFLLALGYKADFVKDYFYNIAFKTSDFRIDMATGECETLSKQVRDWKVSLIDTGLDSMTGGRIKRLKEHLNGERFMVTYGDGLSNVDINELVKFHESHGKMITMTAVRPKARFGELLFSDDGQVTSFKEKPQVDQGWINGGFMVVEPSFLDLIENDATVLEKEPLEKAAAMGELMSFCHEGFWQCMDTKRDRDNLNELWNTGAPWLK</sequence>
<dbReference type="SUPFAM" id="SSF53448">
    <property type="entry name" value="Nucleotide-diphospho-sugar transferases"/>
    <property type="match status" value="1"/>
</dbReference>
<keyword evidence="3" id="KW-1185">Reference proteome</keyword>
<dbReference type="PANTHER" id="PTHR47183">
    <property type="entry name" value="GLUCOSE-1-PHOSPHATE CYTIDYLYLTRANSFERASE-RELATED"/>
    <property type="match status" value="1"/>
</dbReference>
<keyword evidence="2" id="KW-0548">Nucleotidyltransferase</keyword>
<evidence type="ECO:0000259" key="1">
    <source>
        <dbReference type="Pfam" id="PF00483"/>
    </source>
</evidence>
<dbReference type="Pfam" id="PF00483">
    <property type="entry name" value="NTP_transferase"/>
    <property type="match status" value="1"/>
</dbReference>
<organism evidence="2 3">
    <name type="scientific">Marinomonas piezotolerans</name>
    <dbReference type="NCBI Taxonomy" id="2213058"/>
    <lineage>
        <taxon>Bacteria</taxon>
        <taxon>Pseudomonadati</taxon>
        <taxon>Pseudomonadota</taxon>
        <taxon>Gammaproteobacteria</taxon>
        <taxon>Oceanospirillales</taxon>
        <taxon>Oceanospirillaceae</taxon>
        <taxon>Marinomonas</taxon>
    </lineage>
</organism>
<proteinExistence type="predicted"/>
<dbReference type="NCBIfam" id="TIGR02623">
    <property type="entry name" value="G1P_cyt_trans"/>
    <property type="match status" value="1"/>
</dbReference>
<evidence type="ECO:0000313" key="2">
    <source>
        <dbReference type="EMBL" id="RDL44042.1"/>
    </source>
</evidence>
<dbReference type="GO" id="GO:0047343">
    <property type="term" value="F:glucose-1-phosphate cytidylyltransferase activity"/>
    <property type="evidence" value="ECO:0007669"/>
    <property type="project" value="InterPro"/>
</dbReference>
<dbReference type="InterPro" id="IPR005835">
    <property type="entry name" value="NTP_transferase_dom"/>
</dbReference>
<dbReference type="AlphaFoldDB" id="A0A370U8E8"/>
<dbReference type="InterPro" id="IPR029044">
    <property type="entry name" value="Nucleotide-diphossugar_trans"/>
</dbReference>
<dbReference type="RefSeq" id="WP_115468080.1">
    <property type="nucleotide sequence ID" value="NZ_QKRA01000004.1"/>
</dbReference>
<dbReference type="CDD" id="cd02524">
    <property type="entry name" value="G1P_cytidylyltransferase"/>
    <property type="match status" value="1"/>
</dbReference>